<evidence type="ECO:0000313" key="5">
    <source>
        <dbReference type="Proteomes" id="UP000429607"/>
    </source>
</evidence>
<name>A0A6A3NYV0_9STRA</name>
<dbReference type="EMBL" id="QXFT01000046">
    <property type="protein sequence ID" value="KAE9357787.1"/>
    <property type="molecule type" value="Genomic_DNA"/>
</dbReference>
<dbReference type="EMBL" id="QXFV01000030">
    <property type="protein sequence ID" value="KAE9051860.1"/>
    <property type="molecule type" value="Genomic_DNA"/>
</dbReference>
<keyword evidence="1" id="KW-0732">Signal</keyword>
<feature type="chain" id="PRO_5036165423" evidence="1">
    <location>
        <begin position="25"/>
        <end position="73"/>
    </location>
</feature>
<dbReference type="Proteomes" id="UP000429607">
    <property type="component" value="Unassembled WGS sequence"/>
</dbReference>
<dbReference type="EMBL" id="QXFU01000044">
    <property type="protein sequence ID" value="KAE9046717.1"/>
    <property type="molecule type" value="Genomic_DNA"/>
</dbReference>
<evidence type="ECO:0000313" key="4">
    <source>
        <dbReference type="EMBL" id="KAE9357787.1"/>
    </source>
</evidence>
<proteinExistence type="predicted"/>
<evidence type="ECO:0000313" key="3">
    <source>
        <dbReference type="EMBL" id="KAE9051860.1"/>
    </source>
</evidence>
<feature type="signal peptide" evidence="1">
    <location>
        <begin position="1"/>
        <end position="24"/>
    </location>
</feature>
<evidence type="ECO:0000313" key="7">
    <source>
        <dbReference type="Proteomes" id="UP000435112"/>
    </source>
</evidence>
<sequence>MGIPMTVCALFAITFVNILYPVWSSEIGLKSIASSKLPFFFSGMISASRKEGGGSCPCRSSFPMATIAGTRMD</sequence>
<evidence type="ECO:0000313" key="2">
    <source>
        <dbReference type="EMBL" id="KAE9046717.1"/>
    </source>
</evidence>
<accession>A0A6A3NYV0</accession>
<dbReference type="Proteomes" id="UP000435112">
    <property type="component" value="Unassembled WGS sequence"/>
</dbReference>
<comment type="caution">
    <text evidence="2">The sequence shown here is derived from an EMBL/GenBank/DDBJ whole genome shotgun (WGS) entry which is preliminary data.</text>
</comment>
<protein>
    <submittedName>
        <fullName evidence="2">Uncharacterized protein</fullName>
    </submittedName>
</protein>
<dbReference type="AlphaFoldDB" id="A0A6A3NYV0"/>
<gene>
    <name evidence="3" type="ORF">PR001_g1026</name>
    <name evidence="2" type="ORF">PR002_g1496</name>
    <name evidence="4" type="ORF">PR003_g1617</name>
</gene>
<organism evidence="2 7">
    <name type="scientific">Phytophthora rubi</name>
    <dbReference type="NCBI Taxonomy" id="129364"/>
    <lineage>
        <taxon>Eukaryota</taxon>
        <taxon>Sar</taxon>
        <taxon>Stramenopiles</taxon>
        <taxon>Oomycota</taxon>
        <taxon>Peronosporomycetes</taxon>
        <taxon>Peronosporales</taxon>
        <taxon>Peronosporaceae</taxon>
        <taxon>Phytophthora</taxon>
    </lineage>
</organism>
<dbReference type="Proteomes" id="UP000434957">
    <property type="component" value="Unassembled WGS sequence"/>
</dbReference>
<keyword evidence="6" id="KW-1185">Reference proteome</keyword>
<evidence type="ECO:0000256" key="1">
    <source>
        <dbReference type="SAM" id="SignalP"/>
    </source>
</evidence>
<reference evidence="5 7" key="1">
    <citation type="submission" date="2018-09" db="EMBL/GenBank/DDBJ databases">
        <title>Genomic investigation of the strawberry pathogen Phytophthora fragariae indicates pathogenicity is determined by transcriptional variation in three key races.</title>
        <authorList>
            <person name="Adams T.M."/>
            <person name="Armitage A.D."/>
            <person name="Sobczyk M.K."/>
            <person name="Bates H.J."/>
            <person name="Dunwell J.M."/>
            <person name="Nellist C.F."/>
            <person name="Harrison R.J."/>
        </authorList>
    </citation>
    <scope>NUCLEOTIDE SEQUENCE [LARGE SCALE GENOMIC DNA]</scope>
    <source>
        <strain evidence="3 5">SCRP249</strain>
        <strain evidence="2 7">SCRP324</strain>
        <strain evidence="4 6">SCRP333</strain>
    </source>
</reference>
<evidence type="ECO:0000313" key="6">
    <source>
        <dbReference type="Proteomes" id="UP000434957"/>
    </source>
</evidence>